<evidence type="ECO:0000313" key="2">
    <source>
        <dbReference type="EMBL" id="MBA4630364.1"/>
    </source>
</evidence>
<reference evidence="2" key="1">
    <citation type="journal article" date="2013" name="J. Plant Res.">
        <title>Effect of fungi and light on seed germination of three Opuntia species from semiarid lands of central Mexico.</title>
        <authorList>
            <person name="Delgado-Sanchez P."/>
            <person name="Jimenez-Bremont J.F."/>
            <person name="Guerrero-Gonzalez Mde L."/>
            <person name="Flores J."/>
        </authorList>
    </citation>
    <scope>NUCLEOTIDE SEQUENCE</scope>
    <source>
        <tissue evidence="2">Cladode</tissue>
    </source>
</reference>
<organism evidence="2">
    <name type="scientific">Opuntia streptacantha</name>
    <name type="common">Prickly pear cactus</name>
    <name type="synonym">Opuntia cardona</name>
    <dbReference type="NCBI Taxonomy" id="393608"/>
    <lineage>
        <taxon>Eukaryota</taxon>
        <taxon>Viridiplantae</taxon>
        <taxon>Streptophyta</taxon>
        <taxon>Embryophyta</taxon>
        <taxon>Tracheophyta</taxon>
        <taxon>Spermatophyta</taxon>
        <taxon>Magnoliopsida</taxon>
        <taxon>eudicotyledons</taxon>
        <taxon>Gunneridae</taxon>
        <taxon>Pentapetalae</taxon>
        <taxon>Caryophyllales</taxon>
        <taxon>Cactineae</taxon>
        <taxon>Cactaceae</taxon>
        <taxon>Opuntioideae</taxon>
        <taxon>Opuntia</taxon>
    </lineage>
</organism>
<evidence type="ECO:0000259" key="1">
    <source>
        <dbReference type="Pfam" id="PF22936"/>
    </source>
</evidence>
<dbReference type="EMBL" id="GISG01073564">
    <property type="protein sequence ID" value="MBA4630365.1"/>
    <property type="molecule type" value="Transcribed_RNA"/>
</dbReference>
<name>A0A7C9D4H2_OPUST</name>
<protein>
    <recommendedName>
        <fullName evidence="1">Retrovirus-related Pol polyprotein from transposon TNT 1-94-like beta-barrel domain-containing protein</fullName>
    </recommendedName>
</protein>
<dbReference type="EMBL" id="GISG01073563">
    <property type="protein sequence ID" value="MBA4630364.1"/>
    <property type="molecule type" value="Transcribed_RNA"/>
</dbReference>
<accession>A0A7C9D4H2</accession>
<proteinExistence type="predicted"/>
<dbReference type="Pfam" id="PF22936">
    <property type="entry name" value="Pol_BBD"/>
    <property type="match status" value="1"/>
</dbReference>
<dbReference type="AlphaFoldDB" id="A0A7C9D4H2"/>
<sequence>MSGKLFNTSAHVGQGNIWWVLDTGASHYMTSNLKSLTSVYELSEPIYITVPDGRTVLVKKAGIVIITPSLLLRNVLYISTFTCNLNSIQQLTRDEQCTITYGATHCLI</sequence>
<feature type="domain" description="Retrovirus-related Pol polyprotein from transposon TNT 1-94-like beta-barrel" evidence="1">
    <location>
        <begin position="19"/>
        <end position="93"/>
    </location>
</feature>
<reference evidence="2" key="2">
    <citation type="submission" date="2020-07" db="EMBL/GenBank/DDBJ databases">
        <authorList>
            <person name="Vera ALvarez R."/>
            <person name="Arias-Moreno D.M."/>
            <person name="Jimenez-Jacinto V."/>
            <person name="Jimenez-Bremont J.F."/>
            <person name="Swaminathan K."/>
            <person name="Moose S.P."/>
            <person name="Guerrero-Gonzalez M.L."/>
            <person name="Marino-Ramirez L."/>
            <person name="Landsman D."/>
            <person name="Rodriguez-Kessler M."/>
            <person name="Delgado-Sanchez P."/>
        </authorList>
    </citation>
    <scope>NUCLEOTIDE SEQUENCE</scope>
    <source>
        <tissue evidence="2">Cladode</tissue>
    </source>
</reference>
<dbReference type="InterPro" id="IPR054722">
    <property type="entry name" value="PolX-like_BBD"/>
</dbReference>